<keyword evidence="1" id="KW-0812">Transmembrane</keyword>
<organism evidence="2 3">
    <name type="scientific">Algivirga pacifica</name>
    <dbReference type="NCBI Taxonomy" id="1162670"/>
    <lineage>
        <taxon>Bacteria</taxon>
        <taxon>Pseudomonadati</taxon>
        <taxon>Bacteroidota</taxon>
        <taxon>Cytophagia</taxon>
        <taxon>Cytophagales</taxon>
        <taxon>Flammeovirgaceae</taxon>
        <taxon>Algivirga</taxon>
    </lineage>
</organism>
<reference evidence="3" key="1">
    <citation type="journal article" date="2019" name="Int. J. Syst. Evol. Microbiol.">
        <title>The Global Catalogue of Microorganisms (GCM) 10K type strain sequencing project: providing services to taxonomists for standard genome sequencing and annotation.</title>
        <authorList>
            <consortium name="The Broad Institute Genomics Platform"/>
            <consortium name="The Broad Institute Genome Sequencing Center for Infectious Disease"/>
            <person name="Wu L."/>
            <person name="Ma J."/>
        </authorList>
    </citation>
    <scope>NUCLEOTIDE SEQUENCE [LARGE SCALE GENOMIC DNA]</scope>
    <source>
        <strain evidence="3">JCM 18326</strain>
    </source>
</reference>
<dbReference type="RefSeq" id="WP_345372657.1">
    <property type="nucleotide sequence ID" value="NZ_BAABJX010000042.1"/>
</dbReference>
<proteinExistence type="predicted"/>
<keyword evidence="1" id="KW-1133">Transmembrane helix</keyword>
<name>A0ABP9DEK8_9BACT</name>
<evidence type="ECO:0000256" key="1">
    <source>
        <dbReference type="SAM" id="Phobius"/>
    </source>
</evidence>
<sequence>MSESLYFSIEGKELFTLVIIFSLYFFFGRRVLKGSIEGINHMFNSMITPKGYSTIVKKKSL</sequence>
<gene>
    <name evidence="2" type="ORF">GCM10023331_27050</name>
</gene>
<accession>A0ABP9DEK8</accession>
<dbReference type="EMBL" id="BAABJX010000042">
    <property type="protein sequence ID" value="GAA4840624.1"/>
    <property type="molecule type" value="Genomic_DNA"/>
</dbReference>
<keyword evidence="1" id="KW-0472">Membrane</keyword>
<evidence type="ECO:0000313" key="2">
    <source>
        <dbReference type="EMBL" id="GAA4840624.1"/>
    </source>
</evidence>
<evidence type="ECO:0000313" key="3">
    <source>
        <dbReference type="Proteomes" id="UP001500298"/>
    </source>
</evidence>
<feature type="transmembrane region" description="Helical" evidence="1">
    <location>
        <begin position="14"/>
        <end position="32"/>
    </location>
</feature>
<keyword evidence="3" id="KW-1185">Reference proteome</keyword>
<comment type="caution">
    <text evidence="2">The sequence shown here is derived from an EMBL/GenBank/DDBJ whole genome shotgun (WGS) entry which is preliminary data.</text>
</comment>
<dbReference type="Proteomes" id="UP001500298">
    <property type="component" value="Unassembled WGS sequence"/>
</dbReference>
<protein>
    <submittedName>
        <fullName evidence="2">Uncharacterized protein</fullName>
    </submittedName>
</protein>